<dbReference type="Proteomes" id="UP000036987">
    <property type="component" value="Unassembled WGS sequence"/>
</dbReference>
<dbReference type="OrthoDB" id="10252405at2759"/>
<evidence type="ECO:0000256" key="1">
    <source>
        <dbReference type="ARBA" id="ARBA00005351"/>
    </source>
</evidence>
<dbReference type="GO" id="GO:0005829">
    <property type="term" value="C:cytosol"/>
    <property type="evidence" value="ECO:0000318"/>
    <property type="project" value="GO_Central"/>
</dbReference>
<dbReference type="Pfam" id="PF04190">
    <property type="entry name" value="GET4"/>
    <property type="match status" value="1"/>
</dbReference>
<dbReference type="PANTHER" id="PTHR12875">
    <property type="entry name" value="GOLGI TO ER TRAFFIC PROTEIN 4 HOMOLOG"/>
    <property type="match status" value="1"/>
</dbReference>
<dbReference type="InterPro" id="IPR011990">
    <property type="entry name" value="TPR-like_helical_dom_sf"/>
</dbReference>
<reference evidence="3" key="1">
    <citation type="journal article" date="2016" name="Nature">
        <title>The genome of the seagrass Zostera marina reveals angiosperm adaptation to the sea.</title>
        <authorList>
            <person name="Olsen J.L."/>
            <person name="Rouze P."/>
            <person name="Verhelst B."/>
            <person name="Lin Y.-C."/>
            <person name="Bayer T."/>
            <person name="Collen J."/>
            <person name="Dattolo E."/>
            <person name="De Paoli E."/>
            <person name="Dittami S."/>
            <person name="Maumus F."/>
            <person name="Michel G."/>
            <person name="Kersting A."/>
            <person name="Lauritano C."/>
            <person name="Lohaus R."/>
            <person name="Toepel M."/>
            <person name="Tonon T."/>
            <person name="Vanneste K."/>
            <person name="Amirebrahimi M."/>
            <person name="Brakel J."/>
            <person name="Bostroem C."/>
            <person name="Chovatia M."/>
            <person name="Grimwood J."/>
            <person name="Jenkins J.W."/>
            <person name="Jueterbock A."/>
            <person name="Mraz A."/>
            <person name="Stam W.T."/>
            <person name="Tice H."/>
            <person name="Bornberg-Bauer E."/>
            <person name="Green P.J."/>
            <person name="Pearson G.A."/>
            <person name="Procaccini G."/>
            <person name="Duarte C.M."/>
            <person name="Schmutz J."/>
            <person name="Reusch T.B.H."/>
            <person name="Van de Peer Y."/>
        </authorList>
    </citation>
    <scope>NUCLEOTIDE SEQUENCE [LARGE SCALE GENOMIC DNA]</scope>
    <source>
        <strain evidence="3">cv. Finnish</strain>
    </source>
</reference>
<comment type="similarity">
    <text evidence="1">Belongs to the GET4 family.</text>
</comment>
<dbReference type="GO" id="GO:0045048">
    <property type="term" value="P:protein insertion into ER membrane"/>
    <property type="evidence" value="ECO:0000318"/>
    <property type="project" value="GO_Central"/>
</dbReference>
<dbReference type="InterPro" id="IPR007317">
    <property type="entry name" value="GET4"/>
</dbReference>
<gene>
    <name evidence="2" type="ORF">ZOSMA_141G00320</name>
</gene>
<dbReference type="PANTHER" id="PTHR12875:SF0">
    <property type="entry name" value="GOLGI TO ER TRAFFIC PROTEIN 4 HOMOLOG"/>
    <property type="match status" value="1"/>
</dbReference>
<proteinExistence type="inferred from homology"/>
<comment type="caution">
    <text evidence="2">The sequence shown here is derived from an EMBL/GenBank/DDBJ whole genome shotgun (WGS) entry which is preliminary data.</text>
</comment>
<name>A0A0K9PXW3_ZOSMR</name>
<organism evidence="2 3">
    <name type="scientific">Zostera marina</name>
    <name type="common">Eelgrass</name>
    <dbReference type="NCBI Taxonomy" id="29655"/>
    <lineage>
        <taxon>Eukaryota</taxon>
        <taxon>Viridiplantae</taxon>
        <taxon>Streptophyta</taxon>
        <taxon>Embryophyta</taxon>
        <taxon>Tracheophyta</taxon>
        <taxon>Spermatophyta</taxon>
        <taxon>Magnoliopsida</taxon>
        <taxon>Liliopsida</taxon>
        <taxon>Zosteraceae</taxon>
        <taxon>Zostera</taxon>
    </lineage>
</organism>
<dbReference type="AlphaFoldDB" id="A0A0K9PXW3"/>
<sequence length="325" mass="37182">MSRERVRRGVLPPSEETIKKLKEAIDAGNFYGAQQMYKSFSARYTASKKYNEALNILQSGASLQLEHGQITCGAELSLLFVETLVKGETVCNEKNLDRIRKIYKNFPKISTPQQPEDDEAIQKISEAIMEAKTRVEGCSSFLKAAIKWSAEFGDHKYGSPELYSMLAEYIYSESPELDMVKLSVYFIRADNPRNLASTLVDFMSKCYPSEDDLTIARVVLMYLSQGNLRDANCLMDELKKQVESNQLDFPQSELIQFIVYLLLTLERDALPLFRILRQKYKSSIERDASFEEFLDEIGEKFYGVQRKSGIQGIFGDLFKMMTSEI</sequence>
<accession>A0A0K9PXW3</accession>
<keyword evidence="3" id="KW-1185">Reference proteome</keyword>
<evidence type="ECO:0000313" key="3">
    <source>
        <dbReference type="Proteomes" id="UP000036987"/>
    </source>
</evidence>
<evidence type="ECO:0000313" key="2">
    <source>
        <dbReference type="EMBL" id="KMZ73759.1"/>
    </source>
</evidence>
<dbReference type="EMBL" id="LFYR01000537">
    <property type="protein sequence ID" value="KMZ73759.1"/>
    <property type="molecule type" value="Genomic_DNA"/>
</dbReference>
<dbReference type="Gene3D" id="1.25.40.10">
    <property type="entry name" value="Tetratricopeptide repeat domain"/>
    <property type="match status" value="1"/>
</dbReference>
<dbReference type="OMA" id="LMDMMGM"/>
<protein>
    <submittedName>
        <fullName evidence="2">Golgi to ER traffic protein 4</fullName>
    </submittedName>
</protein>
<dbReference type="FunFam" id="1.25.40.10:FF:000387">
    <property type="entry name" value="Golgi to ER traffic protein 4"/>
    <property type="match status" value="1"/>
</dbReference>
<dbReference type="STRING" id="29655.A0A0K9PXW3"/>